<proteinExistence type="predicted"/>
<evidence type="ECO:0000313" key="1">
    <source>
        <dbReference type="EMBL" id="SVA59833.1"/>
    </source>
</evidence>
<gene>
    <name evidence="1" type="ORF">METZ01_LOCUS112687</name>
</gene>
<protein>
    <recommendedName>
        <fullName evidence="2">GP-PDE domain-containing protein</fullName>
    </recommendedName>
</protein>
<dbReference type="EMBL" id="UINC01013942">
    <property type="protein sequence ID" value="SVA59833.1"/>
    <property type="molecule type" value="Genomic_DNA"/>
</dbReference>
<accession>A0A381X6I0</accession>
<name>A0A381X6I0_9ZZZZ</name>
<dbReference type="AlphaFoldDB" id="A0A381X6I0"/>
<evidence type="ECO:0008006" key="2">
    <source>
        <dbReference type="Google" id="ProtNLM"/>
    </source>
</evidence>
<sequence length="178" mass="20428">MEIDIRSYNGKLILHHDPMIQGDSLDEWLKVYDHGLLILNVKEEGLENELIAAMAANNIDQYFFLDQSFPFLVKWAKGVGRRRAVRISEFESIDTALTLAGQIDWVWVDYFTRFPLGPEEERKLRDAGFQICLVSPELQGHEATEHIPSLISLLEVNNIVPDAVCTKMPELWERAFGK</sequence>
<organism evidence="1">
    <name type="scientific">marine metagenome</name>
    <dbReference type="NCBI Taxonomy" id="408172"/>
    <lineage>
        <taxon>unclassified sequences</taxon>
        <taxon>metagenomes</taxon>
        <taxon>ecological metagenomes</taxon>
    </lineage>
</organism>
<reference evidence="1" key="1">
    <citation type="submission" date="2018-05" db="EMBL/GenBank/DDBJ databases">
        <authorList>
            <person name="Lanie J.A."/>
            <person name="Ng W.-L."/>
            <person name="Kazmierczak K.M."/>
            <person name="Andrzejewski T.M."/>
            <person name="Davidsen T.M."/>
            <person name="Wayne K.J."/>
            <person name="Tettelin H."/>
            <person name="Glass J.I."/>
            <person name="Rusch D."/>
            <person name="Podicherti R."/>
            <person name="Tsui H.-C.T."/>
            <person name="Winkler M.E."/>
        </authorList>
    </citation>
    <scope>NUCLEOTIDE SEQUENCE</scope>
</reference>